<protein>
    <recommendedName>
        <fullName evidence="5">Pentacotripeptide-repeat region of PRORP domain-containing protein</fullName>
    </recommendedName>
</protein>
<dbReference type="Pfam" id="PF13041">
    <property type="entry name" value="PPR_2"/>
    <property type="match status" value="3"/>
</dbReference>
<feature type="repeat" description="PPR" evidence="2">
    <location>
        <begin position="143"/>
        <end position="177"/>
    </location>
</feature>
<reference evidence="3 4" key="1">
    <citation type="submission" date="2020-05" db="EMBL/GenBank/DDBJ databases">
        <authorList>
            <person name="Campoy J."/>
            <person name="Schneeberger K."/>
            <person name="Spophaly S."/>
        </authorList>
    </citation>
    <scope>NUCLEOTIDE SEQUENCE [LARGE SCALE GENOMIC DNA]</scope>
    <source>
        <strain evidence="3">PruArmRojPasFocal</strain>
    </source>
</reference>
<dbReference type="GO" id="GO:0003723">
    <property type="term" value="F:RNA binding"/>
    <property type="evidence" value="ECO:0007669"/>
    <property type="project" value="InterPro"/>
</dbReference>
<dbReference type="AlphaFoldDB" id="A0A6J5UJT4"/>
<dbReference type="Pfam" id="PF12854">
    <property type="entry name" value="PPR_1"/>
    <property type="match status" value="1"/>
</dbReference>
<feature type="repeat" description="PPR" evidence="2">
    <location>
        <begin position="112"/>
        <end position="142"/>
    </location>
</feature>
<feature type="repeat" description="PPR" evidence="2">
    <location>
        <begin position="438"/>
        <end position="472"/>
    </location>
</feature>
<evidence type="ECO:0000256" key="1">
    <source>
        <dbReference type="ARBA" id="ARBA00022737"/>
    </source>
</evidence>
<dbReference type="InterPro" id="IPR046848">
    <property type="entry name" value="E_motif"/>
</dbReference>
<name>A0A6J5UJT4_PRUAR</name>
<feature type="repeat" description="PPR" evidence="2">
    <location>
        <begin position="337"/>
        <end position="371"/>
    </location>
</feature>
<evidence type="ECO:0000313" key="3">
    <source>
        <dbReference type="EMBL" id="CAB4276351.1"/>
    </source>
</evidence>
<dbReference type="Pfam" id="PF01535">
    <property type="entry name" value="PPR"/>
    <property type="match status" value="4"/>
</dbReference>
<dbReference type="PROSITE" id="PS51375">
    <property type="entry name" value="PPR"/>
    <property type="match status" value="6"/>
</dbReference>
<proteinExistence type="predicted"/>
<dbReference type="PANTHER" id="PTHR47926:SF468">
    <property type="entry name" value="PENTATRICOPEPTIDE REPEAT-CONTAINING PROTEIN"/>
    <property type="match status" value="1"/>
</dbReference>
<dbReference type="NCBIfam" id="TIGR00756">
    <property type="entry name" value="PPR"/>
    <property type="match status" value="7"/>
</dbReference>
<dbReference type="Pfam" id="PF20431">
    <property type="entry name" value="E_motif"/>
    <property type="match status" value="1"/>
</dbReference>
<dbReference type="InterPro" id="IPR011990">
    <property type="entry name" value="TPR-like_helical_dom_sf"/>
</dbReference>
<feature type="repeat" description="PPR" evidence="2">
    <location>
        <begin position="236"/>
        <end position="270"/>
    </location>
</feature>
<evidence type="ECO:0000313" key="4">
    <source>
        <dbReference type="Proteomes" id="UP000507222"/>
    </source>
</evidence>
<dbReference type="FunFam" id="1.25.40.10:FF:000351">
    <property type="entry name" value="Pentatricopeptide repeat-containing protein"/>
    <property type="match status" value="1"/>
</dbReference>
<dbReference type="GO" id="GO:0009451">
    <property type="term" value="P:RNA modification"/>
    <property type="evidence" value="ECO:0007669"/>
    <property type="project" value="InterPro"/>
</dbReference>
<accession>A0A6J5UJT4</accession>
<dbReference type="InterPro" id="IPR002885">
    <property type="entry name" value="PPR_rpt"/>
</dbReference>
<organism evidence="3 4">
    <name type="scientific">Prunus armeniaca</name>
    <name type="common">Apricot</name>
    <name type="synonym">Armeniaca vulgaris</name>
    <dbReference type="NCBI Taxonomy" id="36596"/>
    <lineage>
        <taxon>Eukaryota</taxon>
        <taxon>Viridiplantae</taxon>
        <taxon>Streptophyta</taxon>
        <taxon>Embryophyta</taxon>
        <taxon>Tracheophyta</taxon>
        <taxon>Spermatophyta</taxon>
        <taxon>Magnoliopsida</taxon>
        <taxon>eudicotyledons</taxon>
        <taxon>Gunneridae</taxon>
        <taxon>Pentapetalae</taxon>
        <taxon>rosids</taxon>
        <taxon>fabids</taxon>
        <taxon>Rosales</taxon>
        <taxon>Rosaceae</taxon>
        <taxon>Amygdaloideae</taxon>
        <taxon>Amygdaleae</taxon>
        <taxon>Prunus</taxon>
    </lineage>
</organism>
<sequence>MDTHETLRFSLDVLKPPPASLSSVNFVFPIFGYGLTVMLRVPAIFQNIGTSHFPTSLSDFHKNLTSFSKCLVGLMNYTKLTTPSYKSLLSDHLRNQKLNEARLVFNEIPFPSVSLYTMMITGYSRQHRLDDALKLFYEMPVKDTVCWNSMMKGCLDCGDLSKAKELFDGMPGKSVVSWTTIMNGFLQFGEVQMAEHLFREMPVRDVAVWNSMVHGYFSNGRVEDAKNLFKLMPCKNVISWTSMIAGLDQNGRTDEALLLFWEMMGSGVQPTLNTFVSVVTACANLLRLHLGVQIHGQIVKLGYCLDEFVAASLITLYANCKQIENSYKVFKESLHKNVVVWTALLTGYGLNCEHEEALKVFRDMMKLGVLPNQSSFTSALNSCCGLEDLDRGKEIHTTAIKLGFENDVFVGNSLIVLHTKCGNINDGVAIFKRIGDQNIVSWNSTIVGCAQHGCGMWALTLFNQMIRAGVMPDEITFTGLLSACSHSGMLQKARCFFKFFSQHKSVEVKLEHYACMVDVLGRCGKLEEAEELIKNMPVQANKMVWLTLLSACQMHSNLDVAERAAQSIDDLEPDCSDAFVMLSNLYASANRWSDVARIREKMKHSGTVKQPGSSWVTLKD</sequence>
<dbReference type="InterPro" id="IPR046960">
    <property type="entry name" value="PPR_At4g14850-like_plant"/>
</dbReference>
<dbReference type="Gene3D" id="1.25.40.10">
    <property type="entry name" value="Tetratricopeptide repeat domain"/>
    <property type="match status" value="4"/>
</dbReference>
<evidence type="ECO:0000256" key="2">
    <source>
        <dbReference type="PROSITE-ProRule" id="PRU00708"/>
    </source>
</evidence>
<feature type="repeat" description="PPR" evidence="2">
    <location>
        <begin position="205"/>
        <end position="235"/>
    </location>
</feature>
<keyword evidence="1" id="KW-0677">Repeat</keyword>
<gene>
    <name evidence="3" type="ORF">CURHAP_LOCUS25447</name>
</gene>
<dbReference type="PANTHER" id="PTHR47926">
    <property type="entry name" value="PENTATRICOPEPTIDE REPEAT-CONTAINING PROTEIN"/>
    <property type="match status" value="1"/>
</dbReference>
<dbReference type="EMBL" id="CAEKDK010000004">
    <property type="protein sequence ID" value="CAB4276351.1"/>
    <property type="molecule type" value="Genomic_DNA"/>
</dbReference>
<dbReference type="FunFam" id="1.25.40.10:FF:000090">
    <property type="entry name" value="Pentatricopeptide repeat-containing protein, chloroplastic"/>
    <property type="match status" value="1"/>
</dbReference>
<evidence type="ECO:0008006" key="5">
    <source>
        <dbReference type="Google" id="ProtNLM"/>
    </source>
</evidence>
<dbReference type="Proteomes" id="UP000507222">
    <property type="component" value="Unassembled WGS sequence"/>
</dbReference>